<dbReference type="InterPro" id="IPR007527">
    <property type="entry name" value="Znf_SWIM"/>
</dbReference>
<proteinExistence type="predicted"/>
<dbReference type="Proteomes" id="UP001179952">
    <property type="component" value="Unassembled WGS sequence"/>
</dbReference>
<reference evidence="6" key="2">
    <citation type="submission" date="2023-06" db="EMBL/GenBank/DDBJ databases">
        <authorList>
            <person name="Ma L."/>
            <person name="Liu K.-W."/>
            <person name="Li Z."/>
            <person name="Hsiao Y.-Y."/>
            <person name="Qi Y."/>
            <person name="Fu T."/>
            <person name="Tang G."/>
            <person name="Zhang D."/>
            <person name="Sun W.-H."/>
            <person name="Liu D.-K."/>
            <person name="Li Y."/>
            <person name="Chen G.-Z."/>
            <person name="Liu X.-D."/>
            <person name="Liao X.-Y."/>
            <person name="Jiang Y.-T."/>
            <person name="Yu X."/>
            <person name="Hao Y."/>
            <person name="Huang J."/>
            <person name="Zhao X.-W."/>
            <person name="Ke S."/>
            <person name="Chen Y.-Y."/>
            <person name="Wu W.-L."/>
            <person name="Hsu J.-L."/>
            <person name="Lin Y.-F."/>
            <person name="Huang M.-D."/>
            <person name="Li C.-Y."/>
            <person name="Huang L."/>
            <person name="Wang Z.-W."/>
            <person name="Zhao X."/>
            <person name="Zhong W.-Y."/>
            <person name="Peng D.-H."/>
            <person name="Ahmad S."/>
            <person name="Lan S."/>
            <person name="Zhang J.-S."/>
            <person name="Tsai W.-C."/>
            <person name="Van De Peer Y."/>
            <person name="Liu Z.-J."/>
        </authorList>
    </citation>
    <scope>NUCLEOTIDE SEQUENCE</scope>
    <source>
        <strain evidence="6">SCP</strain>
        <tissue evidence="6">Leaves</tissue>
    </source>
</reference>
<dbReference type="Pfam" id="PF04434">
    <property type="entry name" value="SWIM"/>
    <property type="match status" value="1"/>
</dbReference>
<dbReference type="PANTHER" id="PTHR31973">
    <property type="entry name" value="POLYPROTEIN, PUTATIVE-RELATED"/>
    <property type="match status" value="1"/>
</dbReference>
<dbReference type="PANTHER" id="PTHR31973:SF187">
    <property type="entry name" value="MUTATOR TRANSPOSASE MUDRA PROTEIN"/>
    <property type="match status" value="1"/>
</dbReference>
<reference evidence="6" key="1">
    <citation type="journal article" date="2023" name="Nat. Commun.">
        <title>Diploid and tetraploid genomes of Acorus and the evolution of monocots.</title>
        <authorList>
            <person name="Ma L."/>
            <person name="Liu K.W."/>
            <person name="Li Z."/>
            <person name="Hsiao Y.Y."/>
            <person name="Qi Y."/>
            <person name="Fu T."/>
            <person name="Tang G.D."/>
            <person name="Zhang D."/>
            <person name="Sun W.H."/>
            <person name="Liu D.K."/>
            <person name="Li Y."/>
            <person name="Chen G.Z."/>
            <person name="Liu X.D."/>
            <person name="Liao X.Y."/>
            <person name="Jiang Y.T."/>
            <person name="Yu X."/>
            <person name="Hao Y."/>
            <person name="Huang J."/>
            <person name="Zhao X.W."/>
            <person name="Ke S."/>
            <person name="Chen Y.Y."/>
            <person name="Wu W.L."/>
            <person name="Hsu J.L."/>
            <person name="Lin Y.F."/>
            <person name="Huang M.D."/>
            <person name="Li C.Y."/>
            <person name="Huang L."/>
            <person name="Wang Z.W."/>
            <person name="Zhao X."/>
            <person name="Zhong W.Y."/>
            <person name="Peng D.H."/>
            <person name="Ahmad S."/>
            <person name="Lan S."/>
            <person name="Zhang J.S."/>
            <person name="Tsai W.C."/>
            <person name="Van de Peer Y."/>
            <person name="Liu Z.J."/>
        </authorList>
    </citation>
    <scope>NUCLEOTIDE SEQUENCE</scope>
    <source>
        <strain evidence="6">SCP</strain>
    </source>
</reference>
<dbReference type="InterPro" id="IPR006564">
    <property type="entry name" value="Znf_PMZ"/>
</dbReference>
<evidence type="ECO:0000313" key="6">
    <source>
        <dbReference type="EMBL" id="KAK1257351.1"/>
    </source>
</evidence>
<protein>
    <recommendedName>
        <fullName evidence="5">SWIM-type domain-containing protein</fullName>
    </recommendedName>
</protein>
<dbReference type="PROSITE" id="PS50966">
    <property type="entry name" value="ZF_SWIM"/>
    <property type="match status" value="1"/>
</dbReference>
<evidence type="ECO:0000256" key="1">
    <source>
        <dbReference type="ARBA" id="ARBA00022723"/>
    </source>
</evidence>
<keyword evidence="1" id="KW-0479">Metal-binding</keyword>
<organism evidence="6 7">
    <name type="scientific">Acorus gramineus</name>
    <name type="common">Dwarf sweet flag</name>
    <dbReference type="NCBI Taxonomy" id="55184"/>
    <lineage>
        <taxon>Eukaryota</taxon>
        <taxon>Viridiplantae</taxon>
        <taxon>Streptophyta</taxon>
        <taxon>Embryophyta</taxon>
        <taxon>Tracheophyta</taxon>
        <taxon>Spermatophyta</taxon>
        <taxon>Magnoliopsida</taxon>
        <taxon>Liliopsida</taxon>
        <taxon>Acoraceae</taxon>
        <taxon>Acorus</taxon>
    </lineage>
</organism>
<evidence type="ECO:0000256" key="4">
    <source>
        <dbReference type="PROSITE-ProRule" id="PRU00325"/>
    </source>
</evidence>
<sequence length="175" mass="20188">MKKAGDISLAAVISQTIVPTQAWTIWRTRNAAVFTKARCEEEEPVRRRRVCVKGGSFVQNLHIKMCTEVEACTCPKCMRNAQDVRKMTNEFIIRRSDDMRAEITSPTHQFVVDLIARECSCNRWTLTGMPCSHAIALIQEIRGLDIVEFIDPCYYTEAYRSTYELRVNPLMDRHL</sequence>
<feature type="domain" description="SWIM-type" evidence="5">
    <location>
        <begin position="110"/>
        <end position="142"/>
    </location>
</feature>
<accession>A0AAV8ZXS2</accession>
<name>A0AAV8ZXS2_ACOGR</name>
<dbReference type="AlphaFoldDB" id="A0AAV8ZXS2"/>
<keyword evidence="2 4" id="KW-0863">Zinc-finger</keyword>
<comment type="caution">
    <text evidence="6">The sequence shown here is derived from an EMBL/GenBank/DDBJ whole genome shotgun (WGS) entry which is preliminary data.</text>
</comment>
<dbReference type="EMBL" id="JAUJYN010000048">
    <property type="protein sequence ID" value="KAK1257351.1"/>
    <property type="molecule type" value="Genomic_DNA"/>
</dbReference>
<gene>
    <name evidence="6" type="ORF">QJS04_geneDACA024035</name>
</gene>
<keyword evidence="3" id="KW-0862">Zinc</keyword>
<keyword evidence="7" id="KW-1185">Reference proteome</keyword>
<dbReference type="GO" id="GO:0008270">
    <property type="term" value="F:zinc ion binding"/>
    <property type="evidence" value="ECO:0007669"/>
    <property type="project" value="UniProtKB-KW"/>
</dbReference>
<evidence type="ECO:0000259" key="5">
    <source>
        <dbReference type="PROSITE" id="PS50966"/>
    </source>
</evidence>
<dbReference type="SMART" id="SM00575">
    <property type="entry name" value="ZnF_PMZ"/>
    <property type="match status" value="1"/>
</dbReference>
<evidence type="ECO:0000256" key="3">
    <source>
        <dbReference type="ARBA" id="ARBA00022833"/>
    </source>
</evidence>
<evidence type="ECO:0000256" key="2">
    <source>
        <dbReference type="ARBA" id="ARBA00022771"/>
    </source>
</evidence>
<evidence type="ECO:0000313" key="7">
    <source>
        <dbReference type="Proteomes" id="UP001179952"/>
    </source>
</evidence>